<dbReference type="Proteomes" id="UP000249661">
    <property type="component" value="Unassembled WGS sequence"/>
</dbReference>
<gene>
    <name evidence="1" type="ORF">BO66DRAFT_408178</name>
</gene>
<proteinExistence type="predicted"/>
<reference evidence="1" key="1">
    <citation type="submission" date="2018-02" db="EMBL/GenBank/DDBJ databases">
        <title>The genomes of Aspergillus section Nigri reveals drivers in fungal speciation.</title>
        <authorList>
            <consortium name="DOE Joint Genome Institute"/>
            <person name="Vesth T.C."/>
            <person name="Nybo J."/>
            <person name="Theobald S."/>
            <person name="Brandl J."/>
            <person name="Frisvad J.C."/>
            <person name="Nielsen K.F."/>
            <person name="Lyhne E.K."/>
            <person name="Kogle M.E."/>
            <person name="Kuo A."/>
            <person name="Riley R."/>
            <person name="Clum A."/>
            <person name="Nolan M."/>
            <person name="Lipzen A."/>
            <person name="Salamov A."/>
            <person name="Henrissat B."/>
            <person name="Wiebenga A."/>
            <person name="De vries R.P."/>
            <person name="Grigoriev I.V."/>
            <person name="Mortensen U.H."/>
            <person name="Andersen M.R."/>
            <person name="Baker S.E."/>
        </authorList>
    </citation>
    <scope>NUCLEOTIDE SEQUENCE</scope>
    <source>
        <strain evidence="1">CBS 121060</strain>
    </source>
</reference>
<protein>
    <submittedName>
        <fullName evidence="1">Uncharacterized protein</fullName>
    </submittedName>
</protein>
<evidence type="ECO:0000313" key="1">
    <source>
        <dbReference type="EMBL" id="RAH74262.1"/>
    </source>
</evidence>
<sequence length="810" mass="89921">MAEVESSVADESLAQSEAPDEQQTHNMTVGIRRQANGTIGSVYSGNKIRHLKKEDGIPLWRKDIQYQFLKLVFEDTTPVFTRWPDGVKGLDFADIYIDAMARSSKTSKILKDKLQSDKKAAISMAMVCLLVNFGRMNTTLNFFPEMRAQLRTYHSIPSLQATQDPNAYKQLQDAPRLKSILKGASEDVDQPNTLDRIKRQAKPRTNPVNLIFVLAQYAPKVSEMHFFPPRDFFDLVMRGTLSSRSRAKAFLWLMWWYLESDFSAQAALDNPFGPGLDGEGTGGLPIKVPQFESLTEEQANEENVDTQSELDYGEAKRLERKRILEDDEPLPRVPKRSKKGIQHAPDFRLPDLLDDEASGDLSGRGDGRLSTMSTPLHPSTKRHPLDDEDDYQTPGQSARSRSKRPKRESSLNRSLGQQRLILRTKMENTPDAASPAPPGSGHPILNRFVTETTQPTSARRPRPLTQHQLAVEQNRRQRIEYILAKRKSEAYRVLRAKRESEVPIVRYGRRLSNLPEGYDTDEEEKAWGKGGLVPKPDEEEDFGESASYFLSVIRKAARRLDRWDYDDANGPRRDRKAEREERQKAREMRLAMDNSGDLAGRIPSSARSRARAARNAKRKLANAAASTPSAKEPGAASSSRSKANRNRSQRDAEDAVASTPNAAKDGLEAPGRDHELSPMPGSTHLGDDDEGEEGLDDIDRELLGEGSGDDDGAPTPAARTSRPAEPGYEDSFMEAGDADEDAEGLSSDDNDDEEVDDEDLDEGEAEVDADENSSTLEGGNGYAASETSSVAGAEGDTVLADDKDETMTDL</sequence>
<accession>A0ACD1HLJ4</accession>
<dbReference type="EMBL" id="KZ824936">
    <property type="protein sequence ID" value="RAH74262.1"/>
    <property type="molecule type" value="Genomic_DNA"/>
</dbReference>
<evidence type="ECO:0000313" key="2">
    <source>
        <dbReference type="Proteomes" id="UP000249661"/>
    </source>
</evidence>
<keyword evidence="2" id="KW-1185">Reference proteome</keyword>
<name>A0ACD1HLJ4_9EURO</name>
<organism evidence="1 2">
    <name type="scientific">Aspergillus aculeatinus CBS 121060</name>
    <dbReference type="NCBI Taxonomy" id="1448322"/>
    <lineage>
        <taxon>Eukaryota</taxon>
        <taxon>Fungi</taxon>
        <taxon>Dikarya</taxon>
        <taxon>Ascomycota</taxon>
        <taxon>Pezizomycotina</taxon>
        <taxon>Eurotiomycetes</taxon>
        <taxon>Eurotiomycetidae</taxon>
        <taxon>Eurotiales</taxon>
        <taxon>Aspergillaceae</taxon>
        <taxon>Aspergillus</taxon>
        <taxon>Aspergillus subgen. Circumdati</taxon>
    </lineage>
</organism>